<dbReference type="EMBL" id="DSUH01000380">
    <property type="protein sequence ID" value="HGU34459.1"/>
    <property type="molecule type" value="Genomic_DNA"/>
</dbReference>
<sequence>MKMFWNGVGLTVPDDWEVARIGKSRLTFRRGDRPVADIQWRRGDASVNFPAVIEQRKRTCRKRGDVLSPISFPKEMPQPNDVEWGGFEWENDEWKGIEILRLCRRCRTVTDFRWTVSSGISGRVPISWVDILAVLDGFSDHETAFGIRFALYDIEVIVPQDFRLDRYAFYPGLFELQFQAERGNIRFLRWAAAAERLRNHSLESFAEMVCGKSEWTACHDPSIGDVRIGYPQPQGWLERVLAARHRSWFLVRLDRDMNRILGVYYRGKKAHPHSEILRFGRMVSIAQEETRAAAVD</sequence>
<accession>A0A7C4RUN8</accession>
<name>A0A7C4RUN8_9BACT</name>
<organism evidence="1">
    <name type="scientific">Desulfatirhabdium butyrativorans</name>
    <dbReference type="NCBI Taxonomy" id="340467"/>
    <lineage>
        <taxon>Bacteria</taxon>
        <taxon>Pseudomonadati</taxon>
        <taxon>Thermodesulfobacteriota</taxon>
        <taxon>Desulfobacteria</taxon>
        <taxon>Desulfobacterales</taxon>
        <taxon>Desulfatirhabdiaceae</taxon>
        <taxon>Desulfatirhabdium</taxon>
    </lineage>
</organism>
<dbReference type="AlphaFoldDB" id="A0A7C4RUN8"/>
<reference evidence="1" key="1">
    <citation type="journal article" date="2020" name="mSystems">
        <title>Genome- and Community-Level Interaction Insights into Carbon Utilization and Element Cycling Functions of Hydrothermarchaeota in Hydrothermal Sediment.</title>
        <authorList>
            <person name="Zhou Z."/>
            <person name="Liu Y."/>
            <person name="Xu W."/>
            <person name="Pan J."/>
            <person name="Luo Z.H."/>
            <person name="Li M."/>
        </authorList>
    </citation>
    <scope>NUCLEOTIDE SEQUENCE [LARGE SCALE GENOMIC DNA]</scope>
    <source>
        <strain evidence="1">SpSt-477</strain>
    </source>
</reference>
<gene>
    <name evidence="1" type="ORF">ENS29_16670</name>
</gene>
<comment type="caution">
    <text evidence="1">The sequence shown here is derived from an EMBL/GenBank/DDBJ whole genome shotgun (WGS) entry which is preliminary data.</text>
</comment>
<protein>
    <submittedName>
        <fullName evidence="1">Uncharacterized protein</fullName>
    </submittedName>
</protein>
<proteinExistence type="predicted"/>
<evidence type="ECO:0000313" key="1">
    <source>
        <dbReference type="EMBL" id="HGU34459.1"/>
    </source>
</evidence>